<gene>
    <name evidence="1" type="ORF">CEY02_19550</name>
</gene>
<dbReference type="Proteomes" id="UP000228754">
    <property type="component" value="Unassembled WGS sequence"/>
</dbReference>
<dbReference type="EMBL" id="NKHG01000134">
    <property type="protein sequence ID" value="PCK17723.1"/>
    <property type="molecule type" value="Genomic_DNA"/>
</dbReference>
<dbReference type="Pfam" id="PF10665">
    <property type="entry name" value="Minor_capsid_1"/>
    <property type="match status" value="1"/>
</dbReference>
<dbReference type="InterPro" id="IPR019612">
    <property type="entry name" value="Minor_capsid_put"/>
</dbReference>
<dbReference type="AlphaFoldDB" id="A0A2A5IKG3"/>
<reference evidence="1 2" key="1">
    <citation type="submission" date="2017-06" db="EMBL/GenBank/DDBJ databases">
        <title>Draft Genome Sequence of Bacillus sp Strain 36R Isolated from saline sediment at Atanasia, Sonora, Mexico.</title>
        <authorList>
            <person name="Sanchez Diaz R."/>
            <person name="Quiroz Macias M.E."/>
            <person name="Ibarra Gamez J.C."/>
            <person name="Enciso Ibarra J."/>
            <person name="Gomez Gil B."/>
            <person name="Galaviz Silva L."/>
        </authorList>
    </citation>
    <scope>NUCLEOTIDE SEQUENCE [LARGE SCALE GENOMIC DNA]</scope>
    <source>
        <strain evidence="1 2">36R_ATNSAL</strain>
    </source>
</reference>
<comment type="caution">
    <text evidence="1">The sequence shown here is derived from an EMBL/GenBank/DDBJ whole genome shotgun (WGS) entry which is preliminary data.</text>
</comment>
<accession>A0A2A5IKG3</accession>
<organism evidence="1 2">
    <name type="scientific">Bacillus pumilus</name>
    <name type="common">Bacillus mesentericus</name>
    <dbReference type="NCBI Taxonomy" id="1408"/>
    <lineage>
        <taxon>Bacteria</taxon>
        <taxon>Bacillati</taxon>
        <taxon>Bacillota</taxon>
        <taxon>Bacilli</taxon>
        <taxon>Bacillales</taxon>
        <taxon>Bacillaceae</taxon>
        <taxon>Bacillus</taxon>
    </lineage>
</organism>
<name>A0A2A5IKG3_BACPU</name>
<sequence>MAKPIPLKLLFHSVDYHEYKGSDDGWDGDPDSYAEAITIENVRVEPITLIARNNVRDDTEGQSVVFIDRTNSKPFRKPVERSKMSFNGIDYEVNNVKAYYDENPDQPHHYEVILK</sequence>
<dbReference type="OrthoDB" id="2969159at2"/>
<proteinExistence type="predicted"/>
<evidence type="ECO:0000313" key="2">
    <source>
        <dbReference type="Proteomes" id="UP000228754"/>
    </source>
</evidence>
<evidence type="ECO:0000313" key="1">
    <source>
        <dbReference type="EMBL" id="PCK17723.1"/>
    </source>
</evidence>
<protein>
    <submittedName>
        <fullName evidence="1">Minor capsid protein</fullName>
    </submittedName>
</protein>